<evidence type="ECO:0000256" key="1">
    <source>
        <dbReference type="ARBA" id="ARBA00023002"/>
    </source>
</evidence>
<comment type="caution">
    <text evidence="3">The sequence shown here is derived from an EMBL/GenBank/DDBJ whole genome shotgun (WGS) entry which is preliminary data.</text>
</comment>
<dbReference type="InterPro" id="IPR036188">
    <property type="entry name" value="FAD/NAD-bd_sf"/>
</dbReference>
<proteinExistence type="predicted"/>
<organism evidence="3 4">
    <name type="scientific">Allofranklinella schreckenbergeri</name>
    <dbReference type="NCBI Taxonomy" id="1076744"/>
    <lineage>
        <taxon>Bacteria</taxon>
        <taxon>Pseudomonadati</taxon>
        <taxon>Pseudomonadota</taxon>
        <taxon>Betaproteobacteria</taxon>
        <taxon>Burkholderiales</taxon>
        <taxon>Comamonadaceae</taxon>
        <taxon>Allofranklinella</taxon>
    </lineage>
</organism>
<accession>A0A3M6PZ66</accession>
<keyword evidence="1" id="KW-0560">Oxidoreductase</keyword>
<dbReference type="PANTHER" id="PTHR13847:SF289">
    <property type="entry name" value="GLYCINE OXIDASE"/>
    <property type="match status" value="1"/>
</dbReference>
<dbReference type="EMBL" id="RDQM01000012">
    <property type="protein sequence ID" value="RMW96269.1"/>
    <property type="molecule type" value="Genomic_DNA"/>
</dbReference>
<sequence length="432" mass="46967">MTQPPTHPPFDALVLGAGIVGVSTALHLQARGWRVGLVERGEPGRGTSFGNAGLIERASVVPYAFTHAWGELLRFASNRSCAVRFQWRALPGLAPWLWHYWRASSPQALQSAAADMLPLIERCVSEHAPLIEAAGLSHLIRQKGWIDAYRSPAAFAAAATQARALQTAHRLQAEILAGPALRTREHNLLPDARMAGGIHWLDPWTVTSPGELVQGYAALFASRGGRVLQAHARAIHPADSSANGATLWQVQTERDTLLARHLVIALGPDANTLLAPLGYRLPVVHKRGYHLHFRASSHTPPPEHPLCDAQAGFVLAGMAQGVRLTTGVELALPNAPPNRAQLHMAERIARQYWPLGQAVEAEPWMGRRPCTPDMRPIIGPAPRHQGLWLNFGHAHHGLTLGPVSGRLLAEMMTGHPPFTNPAAYAASRFEQR</sequence>
<evidence type="ECO:0000313" key="3">
    <source>
        <dbReference type="EMBL" id="RMW96269.1"/>
    </source>
</evidence>
<evidence type="ECO:0000313" key="4">
    <source>
        <dbReference type="Proteomes" id="UP000267521"/>
    </source>
</evidence>
<name>A0A3M6PZ66_9BURK</name>
<dbReference type="Pfam" id="PF01266">
    <property type="entry name" value="DAO"/>
    <property type="match status" value="1"/>
</dbReference>
<reference evidence="3 4" key="1">
    <citation type="submission" date="2018-10" db="EMBL/GenBank/DDBJ databases">
        <title>Comamonadaceae CDC group NO-1 genome sequencing and assembly.</title>
        <authorList>
            <person name="Bernier A.-M."/>
            <person name="Bernard K."/>
        </authorList>
    </citation>
    <scope>NUCLEOTIDE SEQUENCE [LARGE SCALE GENOMIC DNA]</scope>
    <source>
        <strain evidence="3 4">NML970147</strain>
    </source>
</reference>
<dbReference type="Gene3D" id="3.50.50.60">
    <property type="entry name" value="FAD/NAD(P)-binding domain"/>
    <property type="match status" value="2"/>
</dbReference>
<evidence type="ECO:0000259" key="2">
    <source>
        <dbReference type="Pfam" id="PF01266"/>
    </source>
</evidence>
<gene>
    <name evidence="3" type="ORF">EBQ26_09940</name>
</gene>
<dbReference type="InterPro" id="IPR006076">
    <property type="entry name" value="FAD-dep_OxRdtase"/>
</dbReference>
<dbReference type="SUPFAM" id="SSF51905">
    <property type="entry name" value="FAD/NAD(P)-binding domain"/>
    <property type="match status" value="1"/>
</dbReference>
<protein>
    <submittedName>
        <fullName evidence="3">FAD-binding oxidoreductase</fullName>
    </submittedName>
</protein>
<dbReference type="PANTHER" id="PTHR13847">
    <property type="entry name" value="SARCOSINE DEHYDROGENASE-RELATED"/>
    <property type="match status" value="1"/>
</dbReference>
<dbReference type="SUPFAM" id="SSF54373">
    <property type="entry name" value="FAD-linked reductases, C-terminal domain"/>
    <property type="match status" value="1"/>
</dbReference>
<dbReference type="GO" id="GO:0016491">
    <property type="term" value="F:oxidoreductase activity"/>
    <property type="evidence" value="ECO:0007669"/>
    <property type="project" value="UniProtKB-KW"/>
</dbReference>
<feature type="domain" description="FAD dependent oxidoreductase" evidence="2">
    <location>
        <begin position="11"/>
        <end position="411"/>
    </location>
</feature>
<dbReference type="RefSeq" id="WP_122238856.1">
    <property type="nucleotide sequence ID" value="NZ_RDQM01000012.1"/>
</dbReference>
<dbReference type="GO" id="GO:0005737">
    <property type="term" value="C:cytoplasm"/>
    <property type="evidence" value="ECO:0007669"/>
    <property type="project" value="TreeGrafter"/>
</dbReference>
<dbReference type="AlphaFoldDB" id="A0A3M6PZ66"/>
<dbReference type="Proteomes" id="UP000267521">
    <property type="component" value="Unassembled WGS sequence"/>
</dbReference>
<dbReference type="Gene3D" id="3.30.9.10">
    <property type="entry name" value="D-Amino Acid Oxidase, subunit A, domain 2"/>
    <property type="match status" value="1"/>
</dbReference>